<dbReference type="EMBL" id="JAGKQM010000013">
    <property type="protein sequence ID" value="KAH0891760.1"/>
    <property type="molecule type" value="Genomic_DNA"/>
</dbReference>
<evidence type="ECO:0000256" key="1">
    <source>
        <dbReference type="SAM" id="MobiDB-lite"/>
    </source>
</evidence>
<feature type="compositionally biased region" description="Basic and acidic residues" evidence="1">
    <location>
        <begin position="145"/>
        <end position="154"/>
    </location>
</feature>
<gene>
    <name evidence="3" type="ORF">HID58_054189</name>
</gene>
<accession>A0ABQ8AIA1</accession>
<keyword evidence="4" id="KW-1185">Reference proteome</keyword>
<organism evidence="3 4">
    <name type="scientific">Brassica napus</name>
    <name type="common">Rape</name>
    <dbReference type="NCBI Taxonomy" id="3708"/>
    <lineage>
        <taxon>Eukaryota</taxon>
        <taxon>Viridiplantae</taxon>
        <taxon>Streptophyta</taxon>
        <taxon>Embryophyta</taxon>
        <taxon>Tracheophyta</taxon>
        <taxon>Spermatophyta</taxon>
        <taxon>Magnoliopsida</taxon>
        <taxon>eudicotyledons</taxon>
        <taxon>Gunneridae</taxon>
        <taxon>Pentapetalae</taxon>
        <taxon>rosids</taxon>
        <taxon>malvids</taxon>
        <taxon>Brassicales</taxon>
        <taxon>Brassicaceae</taxon>
        <taxon>Brassiceae</taxon>
        <taxon>Brassica</taxon>
    </lineage>
</organism>
<feature type="domain" description="Transposase MuDR plant" evidence="2">
    <location>
        <begin position="259"/>
        <end position="319"/>
    </location>
</feature>
<reference evidence="3 4" key="1">
    <citation type="submission" date="2021-05" db="EMBL/GenBank/DDBJ databases">
        <title>Genome Assembly of Synthetic Allotetraploid Brassica napus Reveals Homoeologous Exchanges between Subgenomes.</title>
        <authorList>
            <person name="Davis J.T."/>
        </authorList>
    </citation>
    <scope>NUCLEOTIDE SEQUENCE [LARGE SCALE GENOMIC DNA]</scope>
    <source>
        <strain evidence="4">cv. Da-Ae</strain>
        <tissue evidence="3">Seedling</tissue>
    </source>
</reference>
<proteinExistence type="predicted"/>
<sequence>MRGLMQKKVSYEDRHLRRWDNCVISGALRVAKFQFMCRTPFQIGDTIYLGDGVTEEQHLAMINDEVDDDELKCSGRVLKEIFSEEKLVLVYRYSFEIEKAKSIIDLNVRPPVDAQRNDVSVGDIGDINYNLHGIEDHIQHQRQGWHDNPLHDLHPTCGEGPPESHISSSNLPRPRSPENGISKDATLLKPTWAHMEVGSDYWKTVSMENCDNIINLSSDLHFEDNSTPLRNNAYIEIEASSIGSNNGVEGHHPDDIYVDMVFKSREEFKQHMAIFAIRKKIRFQTNRSFPGGMVLRCFSRTCNWRVYAVNLKNTELYEVRTTTLLHSCTVDERSGYQSQATHTVIGGMMKARFTEFIMNWFSVRRDLPNLGDNSLTPRVHEIVTGNFESSGTFGVSVIGDRDHAFAAAIRNRIQVDSLVGDWYTVRTYRTAYAAIITPVVEHESIEILSSDVSGSQIAVNPPASRRPPGRPCKTGFYQGEGEYQMRGARKRTMCGRCKCYGHNRSTCKMPI</sequence>
<comment type="caution">
    <text evidence="3">The sequence shown here is derived from an EMBL/GenBank/DDBJ whole genome shotgun (WGS) entry which is preliminary data.</text>
</comment>
<dbReference type="Pfam" id="PF03108">
    <property type="entry name" value="DBD_Tnp_Mut"/>
    <property type="match status" value="1"/>
</dbReference>
<protein>
    <recommendedName>
        <fullName evidence="2">Transposase MuDR plant domain-containing protein</fullName>
    </recommendedName>
</protein>
<evidence type="ECO:0000313" key="3">
    <source>
        <dbReference type="EMBL" id="KAH0891760.1"/>
    </source>
</evidence>
<name>A0ABQ8AIA1_BRANA</name>
<dbReference type="Proteomes" id="UP000824890">
    <property type="component" value="Unassembled WGS sequence"/>
</dbReference>
<dbReference type="InterPro" id="IPR004332">
    <property type="entry name" value="Transposase_MuDR"/>
</dbReference>
<evidence type="ECO:0000259" key="2">
    <source>
        <dbReference type="Pfam" id="PF03108"/>
    </source>
</evidence>
<feature type="region of interest" description="Disordered" evidence="1">
    <location>
        <begin position="145"/>
        <end position="180"/>
    </location>
</feature>
<evidence type="ECO:0000313" key="4">
    <source>
        <dbReference type="Proteomes" id="UP000824890"/>
    </source>
</evidence>